<protein>
    <recommendedName>
        <fullName evidence="2">Protein kinase domain-containing protein</fullName>
    </recommendedName>
</protein>
<dbReference type="PANTHER" id="PTHR37171">
    <property type="entry name" value="SERINE/THREONINE-PROTEIN KINASE YRZF-RELATED"/>
    <property type="match status" value="1"/>
</dbReference>
<dbReference type="PANTHER" id="PTHR37171:SF1">
    <property type="entry name" value="SERINE_THREONINE-PROTEIN KINASE YRZF-RELATED"/>
    <property type="match status" value="1"/>
</dbReference>
<evidence type="ECO:0000259" key="2">
    <source>
        <dbReference type="PROSITE" id="PS50011"/>
    </source>
</evidence>
<dbReference type="EMBL" id="JADNRY010000027">
    <property type="protein sequence ID" value="KAF9072096.1"/>
    <property type="molecule type" value="Genomic_DNA"/>
</dbReference>
<dbReference type="InterPro" id="IPR000719">
    <property type="entry name" value="Prot_kinase_dom"/>
</dbReference>
<name>A0A9P5PTK6_9AGAR</name>
<dbReference type="InterPro" id="IPR052396">
    <property type="entry name" value="Meiotic_Drive_Suppr_Kinase"/>
</dbReference>
<dbReference type="Gene3D" id="1.10.510.10">
    <property type="entry name" value="Transferase(Phosphotransferase) domain 1"/>
    <property type="match status" value="1"/>
</dbReference>
<feature type="region of interest" description="Disordered" evidence="1">
    <location>
        <begin position="398"/>
        <end position="445"/>
    </location>
</feature>
<organism evidence="3 4">
    <name type="scientific">Rhodocollybia butyracea</name>
    <dbReference type="NCBI Taxonomy" id="206335"/>
    <lineage>
        <taxon>Eukaryota</taxon>
        <taxon>Fungi</taxon>
        <taxon>Dikarya</taxon>
        <taxon>Basidiomycota</taxon>
        <taxon>Agaricomycotina</taxon>
        <taxon>Agaricomycetes</taxon>
        <taxon>Agaricomycetidae</taxon>
        <taxon>Agaricales</taxon>
        <taxon>Marasmiineae</taxon>
        <taxon>Omphalotaceae</taxon>
        <taxon>Rhodocollybia</taxon>
    </lineage>
</organism>
<dbReference type="OrthoDB" id="2521594at2759"/>
<feature type="compositionally biased region" description="Low complexity" evidence="1">
    <location>
        <begin position="147"/>
        <end position="159"/>
    </location>
</feature>
<evidence type="ECO:0000313" key="3">
    <source>
        <dbReference type="EMBL" id="KAF9072096.1"/>
    </source>
</evidence>
<gene>
    <name evidence="3" type="ORF">BDP27DRAFT_1418451</name>
</gene>
<dbReference type="GO" id="GO:0004672">
    <property type="term" value="F:protein kinase activity"/>
    <property type="evidence" value="ECO:0007669"/>
    <property type="project" value="InterPro"/>
</dbReference>
<feature type="domain" description="Protein kinase" evidence="2">
    <location>
        <begin position="508"/>
        <end position="752"/>
    </location>
</feature>
<dbReference type="Pfam" id="PF00069">
    <property type="entry name" value="Pkinase"/>
    <property type="match status" value="1"/>
</dbReference>
<dbReference type="PROSITE" id="PS50011">
    <property type="entry name" value="PROTEIN_KINASE_DOM"/>
    <property type="match status" value="1"/>
</dbReference>
<dbReference type="AlphaFoldDB" id="A0A9P5PTK6"/>
<accession>A0A9P5PTK6</accession>
<dbReference type="SMART" id="SM00220">
    <property type="entry name" value="S_TKc"/>
    <property type="match status" value="1"/>
</dbReference>
<dbReference type="InterPro" id="IPR011009">
    <property type="entry name" value="Kinase-like_dom_sf"/>
</dbReference>
<sequence>MEIPTCVQKVFDVNLGHRSYGGRGEYYPTYSPINFFDKHLDTNSIMKSVVHLPDLQLELLNFIDELVESADEFPSAPFPSKVYDGGFFLSRTCQSIQSATDIARNYELSLSKSCAYVASRILLQSKSNGWFNDLVWKKHSENDNLPSSSHGAGNYSSSSPKSDSWFTTRKWSLFLQRNAPQLGVCLALTTAERNRWKFLKECSPDTELAVWEIFACSSVSRELFSSIQDIAKQAQNSDAVWKRPCTEDFHLTHHPYKFYPDATETPWTLPESTTNSDVYESTHPTVTTVPPLIHTKPLQNNRAEYPTSTVERGMDYLQRAWARAVDINATFIILHRGASEIICIRHRASQTLYVSGIIDTSAVGYGKLQAALYAAIVKDKAIREEMWATRDRGDKGIKGKEVAEKELEEKEKKRGAADDNDSGLKNNGRPMKRSRSNSDGSARPSLVSHISDMKTRCQKLNLAIISLEYSLHRSAAPSLFIRCIQTSEGEVLPSEIERSYPLSHCLRLDIREKIGHGASGIVHRATLFIGAGSGNTPNTQHLSQPPPPSEDVVVKFARHRTSRESLQHEFLIYSRLAQEKVHAVPYCFGLFEDIESEDSPLILVTSYVGENLAVVHQNRYFYDLDETKRKTVLVPHEQRPAFLHSLAELHAAGVHHRDIRPPNIVIDKEGNVKFIDFDKARLYVTGKERKHERKRLLGLMRGRAVDYDRTSMRSGRSCGDCTDGSCSDTMEGGEDEEEEFRAQSEPPLRSRM</sequence>
<feature type="compositionally biased region" description="Basic and acidic residues" evidence="1">
    <location>
        <begin position="398"/>
        <end position="417"/>
    </location>
</feature>
<dbReference type="GO" id="GO:0005524">
    <property type="term" value="F:ATP binding"/>
    <property type="evidence" value="ECO:0007669"/>
    <property type="project" value="InterPro"/>
</dbReference>
<feature type="region of interest" description="Disordered" evidence="1">
    <location>
        <begin position="710"/>
        <end position="752"/>
    </location>
</feature>
<dbReference type="Proteomes" id="UP000772434">
    <property type="component" value="Unassembled WGS sequence"/>
</dbReference>
<proteinExistence type="predicted"/>
<comment type="caution">
    <text evidence="3">The sequence shown here is derived from an EMBL/GenBank/DDBJ whole genome shotgun (WGS) entry which is preliminary data.</text>
</comment>
<evidence type="ECO:0000313" key="4">
    <source>
        <dbReference type="Proteomes" id="UP000772434"/>
    </source>
</evidence>
<reference evidence="3" key="1">
    <citation type="submission" date="2020-11" db="EMBL/GenBank/DDBJ databases">
        <authorList>
            <consortium name="DOE Joint Genome Institute"/>
            <person name="Ahrendt S."/>
            <person name="Riley R."/>
            <person name="Andreopoulos W."/>
            <person name="Labutti K."/>
            <person name="Pangilinan J."/>
            <person name="Ruiz-Duenas F.J."/>
            <person name="Barrasa J.M."/>
            <person name="Sanchez-Garcia M."/>
            <person name="Camarero S."/>
            <person name="Miyauchi S."/>
            <person name="Serrano A."/>
            <person name="Linde D."/>
            <person name="Babiker R."/>
            <person name="Drula E."/>
            <person name="Ayuso-Fernandez I."/>
            <person name="Pacheco R."/>
            <person name="Padilla G."/>
            <person name="Ferreira P."/>
            <person name="Barriuso J."/>
            <person name="Kellner H."/>
            <person name="Castanera R."/>
            <person name="Alfaro M."/>
            <person name="Ramirez L."/>
            <person name="Pisabarro A.G."/>
            <person name="Kuo A."/>
            <person name="Tritt A."/>
            <person name="Lipzen A."/>
            <person name="He G."/>
            <person name="Yan M."/>
            <person name="Ng V."/>
            <person name="Cullen D."/>
            <person name="Martin F."/>
            <person name="Rosso M.-N."/>
            <person name="Henrissat B."/>
            <person name="Hibbett D."/>
            <person name="Martinez A.T."/>
            <person name="Grigoriev I.V."/>
        </authorList>
    </citation>
    <scope>NUCLEOTIDE SEQUENCE</scope>
    <source>
        <strain evidence="3">AH 40177</strain>
    </source>
</reference>
<keyword evidence="4" id="KW-1185">Reference proteome</keyword>
<feature type="region of interest" description="Disordered" evidence="1">
    <location>
        <begin position="144"/>
        <end position="163"/>
    </location>
</feature>
<dbReference type="SUPFAM" id="SSF56112">
    <property type="entry name" value="Protein kinase-like (PK-like)"/>
    <property type="match status" value="1"/>
</dbReference>
<evidence type="ECO:0000256" key="1">
    <source>
        <dbReference type="SAM" id="MobiDB-lite"/>
    </source>
</evidence>